<dbReference type="GeneID" id="24124322"/>
<accession>A0A067D4B4</accession>
<gene>
    <name evidence="2" type="ORF">SPRG_01741</name>
</gene>
<evidence type="ECO:0000259" key="1">
    <source>
        <dbReference type="PROSITE" id="PS50006"/>
    </source>
</evidence>
<evidence type="ECO:0000313" key="2">
    <source>
        <dbReference type="EMBL" id="KDO33862.1"/>
    </source>
</evidence>
<dbReference type="PROSITE" id="PS50006">
    <property type="entry name" value="FHA_DOMAIN"/>
    <property type="match status" value="1"/>
</dbReference>
<dbReference type="SUPFAM" id="SSF49879">
    <property type="entry name" value="SMAD/FHA domain"/>
    <property type="match status" value="1"/>
</dbReference>
<dbReference type="PANTHER" id="PTHR23308">
    <property type="entry name" value="NUCLEAR INHIBITOR OF PROTEIN PHOSPHATASE-1"/>
    <property type="match status" value="1"/>
</dbReference>
<dbReference type="STRING" id="695850.A0A067D4B4"/>
<protein>
    <recommendedName>
        <fullName evidence="1">FHA domain-containing protein</fullName>
    </recommendedName>
</protein>
<dbReference type="Proteomes" id="UP000030745">
    <property type="component" value="Unassembled WGS sequence"/>
</dbReference>
<reference evidence="2 3" key="1">
    <citation type="journal article" date="2013" name="PLoS Genet.">
        <title>Distinctive expansion of potential virulence genes in the genome of the oomycete fish pathogen Saprolegnia parasitica.</title>
        <authorList>
            <person name="Jiang R.H."/>
            <person name="de Bruijn I."/>
            <person name="Haas B.J."/>
            <person name="Belmonte R."/>
            <person name="Lobach L."/>
            <person name="Christie J."/>
            <person name="van den Ackerveken G."/>
            <person name="Bottin A."/>
            <person name="Bulone V."/>
            <person name="Diaz-Moreno S.M."/>
            <person name="Dumas B."/>
            <person name="Fan L."/>
            <person name="Gaulin E."/>
            <person name="Govers F."/>
            <person name="Grenville-Briggs L.J."/>
            <person name="Horner N.R."/>
            <person name="Levin J.Z."/>
            <person name="Mammella M."/>
            <person name="Meijer H.J."/>
            <person name="Morris P."/>
            <person name="Nusbaum C."/>
            <person name="Oome S."/>
            <person name="Phillips A.J."/>
            <person name="van Rooyen D."/>
            <person name="Rzeszutek E."/>
            <person name="Saraiva M."/>
            <person name="Secombes C.J."/>
            <person name="Seidl M.F."/>
            <person name="Snel B."/>
            <person name="Stassen J.H."/>
            <person name="Sykes S."/>
            <person name="Tripathy S."/>
            <person name="van den Berg H."/>
            <person name="Vega-Arreguin J.C."/>
            <person name="Wawra S."/>
            <person name="Young S.K."/>
            <person name="Zeng Q."/>
            <person name="Dieguez-Uribeondo J."/>
            <person name="Russ C."/>
            <person name="Tyler B.M."/>
            <person name="van West P."/>
        </authorList>
    </citation>
    <scope>NUCLEOTIDE SEQUENCE [LARGE SCALE GENOMIC DNA]</scope>
    <source>
        <strain evidence="2 3">CBS 223.65</strain>
    </source>
</reference>
<dbReference type="SMART" id="SM00240">
    <property type="entry name" value="FHA"/>
    <property type="match status" value="1"/>
</dbReference>
<evidence type="ECO:0000313" key="3">
    <source>
        <dbReference type="Proteomes" id="UP000030745"/>
    </source>
</evidence>
<dbReference type="AlphaFoldDB" id="A0A067D4B4"/>
<dbReference type="InterPro" id="IPR050923">
    <property type="entry name" value="Cell_Proc_Reg/RNA_Proc"/>
</dbReference>
<dbReference type="InterPro" id="IPR008984">
    <property type="entry name" value="SMAD_FHA_dom_sf"/>
</dbReference>
<dbReference type="VEuPathDB" id="FungiDB:SPRG_01741"/>
<dbReference type="Gene3D" id="2.60.200.20">
    <property type="match status" value="1"/>
</dbReference>
<dbReference type="RefSeq" id="XP_012195498.1">
    <property type="nucleotide sequence ID" value="XM_012340108.1"/>
</dbReference>
<dbReference type="OrthoDB" id="687730at2759"/>
<name>A0A067D4B4_SAPPC</name>
<organism evidence="2 3">
    <name type="scientific">Saprolegnia parasitica (strain CBS 223.65)</name>
    <dbReference type="NCBI Taxonomy" id="695850"/>
    <lineage>
        <taxon>Eukaryota</taxon>
        <taxon>Sar</taxon>
        <taxon>Stramenopiles</taxon>
        <taxon>Oomycota</taxon>
        <taxon>Saprolegniomycetes</taxon>
        <taxon>Saprolegniales</taxon>
        <taxon>Saprolegniaceae</taxon>
        <taxon>Saprolegnia</taxon>
    </lineage>
</organism>
<dbReference type="EMBL" id="KK583192">
    <property type="protein sequence ID" value="KDO33862.1"/>
    <property type="molecule type" value="Genomic_DNA"/>
</dbReference>
<dbReference type="InterPro" id="IPR000253">
    <property type="entry name" value="FHA_dom"/>
</dbReference>
<dbReference type="KEGG" id="spar:SPRG_01741"/>
<feature type="domain" description="FHA" evidence="1">
    <location>
        <begin position="34"/>
        <end position="90"/>
    </location>
</feature>
<proteinExistence type="predicted"/>
<keyword evidence="3" id="KW-1185">Reference proteome</keyword>
<sequence>MTEVTPTTCGCLASLEVLMGPHTGAMVAPTSSAIAIGRSKKFVGGTGLLLASDFDVSSRHASIARDASLGRFVVVDVGSTNGTKLNEAPIAPRTPTPLRDGDTLTTGASLLAFRIDVVCAACAVPTPSEVDIVVAAEAPLEHEESAICT</sequence>
<dbReference type="Pfam" id="PF00498">
    <property type="entry name" value="FHA"/>
    <property type="match status" value="1"/>
</dbReference>